<keyword evidence="11 13" id="KW-0472">Membrane</keyword>
<proteinExistence type="predicted"/>
<dbReference type="SUPFAM" id="SSF56519">
    <property type="entry name" value="Penicillin binding protein dimerisation domain"/>
    <property type="match status" value="1"/>
</dbReference>
<dbReference type="InterPro" id="IPR036138">
    <property type="entry name" value="PBP_dimer_sf"/>
</dbReference>
<comment type="subcellular location">
    <subcellularLocation>
        <location evidence="2">Cell membrane</location>
    </subcellularLocation>
    <subcellularLocation>
        <location evidence="1">Membrane</location>
        <topology evidence="1">Single-pass membrane protein</topology>
    </subcellularLocation>
</comment>
<evidence type="ECO:0000256" key="8">
    <source>
        <dbReference type="ARBA" id="ARBA00022960"/>
    </source>
</evidence>
<dbReference type="EMBL" id="CAFBMM010000020">
    <property type="protein sequence ID" value="CAB4903077.1"/>
    <property type="molecule type" value="Genomic_DNA"/>
</dbReference>
<keyword evidence="8" id="KW-0133">Cell shape</keyword>
<evidence type="ECO:0000256" key="11">
    <source>
        <dbReference type="ARBA" id="ARBA00023136"/>
    </source>
</evidence>
<dbReference type="AlphaFoldDB" id="A0A6J7LQK4"/>
<evidence type="ECO:0000313" key="17">
    <source>
        <dbReference type="EMBL" id="CAB4970448.1"/>
    </source>
</evidence>
<dbReference type="GO" id="GO:0009252">
    <property type="term" value="P:peptidoglycan biosynthetic process"/>
    <property type="evidence" value="ECO:0007669"/>
    <property type="project" value="UniProtKB-KW"/>
</dbReference>
<dbReference type="GO" id="GO:0071555">
    <property type="term" value="P:cell wall organization"/>
    <property type="evidence" value="ECO:0007669"/>
    <property type="project" value="UniProtKB-KW"/>
</dbReference>
<keyword evidence="4" id="KW-0997">Cell inner membrane</keyword>
<evidence type="ECO:0000256" key="13">
    <source>
        <dbReference type="SAM" id="Phobius"/>
    </source>
</evidence>
<evidence type="ECO:0000256" key="12">
    <source>
        <dbReference type="ARBA" id="ARBA00023316"/>
    </source>
</evidence>
<dbReference type="GO" id="GO:0008360">
    <property type="term" value="P:regulation of cell shape"/>
    <property type="evidence" value="ECO:0007669"/>
    <property type="project" value="UniProtKB-KW"/>
</dbReference>
<feature type="domain" description="Penicillin-binding protein dimerisation" evidence="15">
    <location>
        <begin position="53"/>
        <end position="224"/>
    </location>
</feature>
<feature type="domain" description="Penicillin-binding protein transpeptidase" evidence="14">
    <location>
        <begin position="278"/>
        <end position="635"/>
    </location>
</feature>
<dbReference type="EMBL" id="CAFBOF010000004">
    <property type="protein sequence ID" value="CAB4970448.1"/>
    <property type="molecule type" value="Genomic_DNA"/>
</dbReference>
<dbReference type="GO" id="GO:0005886">
    <property type="term" value="C:plasma membrane"/>
    <property type="evidence" value="ECO:0007669"/>
    <property type="project" value="UniProtKB-SubCell"/>
</dbReference>
<evidence type="ECO:0000256" key="4">
    <source>
        <dbReference type="ARBA" id="ARBA00022519"/>
    </source>
</evidence>
<sequence>MNSTNSHSRLAIVGVVIISLFSVLFIRLWFLQVVSTDTYAAETKANRIRVISEPAIRGNILDRNGKVIVKSELVNSVQVRRGITDQERKAVVPRLAKAIGKSKKYVNNRLDSVKFSPYQPVPIITNVPYDTLVYIKERPELFPKVDVVRRSVRVYPDGSIAPHLLGYVAAINKEDQKLFPDDKYGPEENIGKDGIERMFETELRGKPRERKFEVDSRGRLIRVLKDQPAVVGNDVQLTVDLDVQRVAQESLEQGMRAAGGLKNTGEKRRYENFKASGGAAIVLDARDGSVVALASAPTFDVSRFTDGIPIEEYAKIKDPASNFPLLNRPIQGQYAPGSTWKLFTSIAALESGVVTPEEVIYDRGFVEFGNPPQRFNNAQKQAHGAVTLESALTVSSDVYYYTMGFRFWKYFSNRNTGSKNLEKGYAVQGVAKRFGFGQPTGIGLANEATGRIPDESLKIKFNSQSPDPFAKEWLPGDSANLSVGQGDLLVTPLQEAVAYSAFANGGTLYSPRLAKAVLSPGGETILRKLPIEKRGQVKLTTAIRDAIMPGLIGASLPNGNGTASGAFAGYQGMEVAGKTGTAQVNNKQDTSVYAAIVNPNPAPDTDQPQYVVVVFVEQGGNGGSVAAPIARRIIESLNGNPNPAPVRLVYNKND</sequence>
<reference evidence="17" key="1">
    <citation type="submission" date="2020-05" db="EMBL/GenBank/DDBJ databases">
        <authorList>
            <person name="Chiriac C."/>
            <person name="Salcher M."/>
            <person name="Ghai R."/>
            <person name="Kavagutti S V."/>
        </authorList>
    </citation>
    <scope>NUCLEOTIDE SEQUENCE</scope>
</reference>
<dbReference type="Pfam" id="PF00905">
    <property type="entry name" value="Transpeptidase"/>
    <property type="match status" value="1"/>
</dbReference>
<dbReference type="GO" id="GO:0008658">
    <property type="term" value="F:penicillin binding"/>
    <property type="evidence" value="ECO:0007669"/>
    <property type="project" value="InterPro"/>
</dbReference>
<dbReference type="InterPro" id="IPR050515">
    <property type="entry name" value="Beta-lactam/transpept"/>
</dbReference>
<dbReference type="PANTHER" id="PTHR30627:SF2">
    <property type="entry name" value="PEPTIDOGLYCAN D,D-TRANSPEPTIDASE MRDA"/>
    <property type="match status" value="1"/>
</dbReference>
<dbReference type="Gene3D" id="3.90.1310.10">
    <property type="entry name" value="Penicillin-binding protein 2a (Domain 2)"/>
    <property type="match status" value="1"/>
</dbReference>
<evidence type="ECO:0000256" key="5">
    <source>
        <dbReference type="ARBA" id="ARBA00022670"/>
    </source>
</evidence>
<evidence type="ECO:0000256" key="6">
    <source>
        <dbReference type="ARBA" id="ARBA00022692"/>
    </source>
</evidence>
<gene>
    <name evidence="16" type="ORF">UFOPK3605_00598</name>
    <name evidence="17" type="ORF">UFOPK3897_00376</name>
    <name evidence="18" type="ORF">UFOPK4121_00542</name>
</gene>
<name>A0A6J7LQK4_9ZZZZ</name>
<keyword evidence="12" id="KW-0961">Cell wall biogenesis/degradation</keyword>
<evidence type="ECO:0000256" key="9">
    <source>
        <dbReference type="ARBA" id="ARBA00022984"/>
    </source>
</evidence>
<accession>A0A6J7LQK4</accession>
<evidence type="ECO:0000259" key="14">
    <source>
        <dbReference type="Pfam" id="PF00905"/>
    </source>
</evidence>
<evidence type="ECO:0000256" key="1">
    <source>
        <dbReference type="ARBA" id="ARBA00004167"/>
    </source>
</evidence>
<dbReference type="EMBL" id="CAFBPQ010000011">
    <property type="protein sequence ID" value="CAB5019169.1"/>
    <property type="molecule type" value="Genomic_DNA"/>
</dbReference>
<evidence type="ECO:0000256" key="7">
    <source>
        <dbReference type="ARBA" id="ARBA00022801"/>
    </source>
</evidence>
<protein>
    <submittedName>
        <fullName evidence="17">Unannotated protein</fullName>
    </submittedName>
</protein>
<evidence type="ECO:0000256" key="10">
    <source>
        <dbReference type="ARBA" id="ARBA00022989"/>
    </source>
</evidence>
<dbReference type="InterPro" id="IPR012338">
    <property type="entry name" value="Beta-lactam/transpept-like"/>
</dbReference>
<evidence type="ECO:0000256" key="3">
    <source>
        <dbReference type="ARBA" id="ARBA00022475"/>
    </source>
</evidence>
<keyword evidence="6 13" id="KW-0812">Transmembrane</keyword>
<dbReference type="SUPFAM" id="SSF56601">
    <property type="entry name" value="beta-lactamase/transpeptidase-like"/>
    <property type="match status" value="1"/>
</dbReference>
<evidence type="ECO:0000256" key="2">
    <source>
        <dbReference type="ARBA" id="ARBA00004236"/>
    </source>
</evidence>
<keyword evidence="5" id="KW-0645">Protease</keyword>
<dbReference type="InterPro" id="IPR017790">
    <property type="entry name" value="Penicillin-binding_protein_2"/>
</dbReference>
<keyword evidence="3" id="KW-1003">Cell membrane</keyword>
<dbReference type="InterPro" id="IPR001460">
    <property type="entry name" value="PCN-bd_Tpept"/>
</dbReference>
<keyword evidence="9" id="KW-0573">Peptidoglycan synthesis</keyword>
<dbReference type="GO" id="GO:0006508">
    <property type="term" value="P:proteolysis"/>
    <property type="evidence" value="ECO:0007669"/>
    <property type="project" value="UniProtKB-KW"/>
</dbReference>
<dbReference type="Pfam" id="PF03717">
    <property type="entry name" value="PBP_dimer"/>
    <property type="match status" value="1"/>
</dbReference>
<dbReference type="PANTHER" id="PTHR30627">
    <property type="entry name" value="PEPTIDOGLYCAN D,D-TRANSPEPTIDASE"/>
    <property type="match status" value="1"/>
</dbReference>
<feature type="transmembrane region" description="Helical" evidence="13">
    <location>
        <begin position="12"/>
        <end position="30"/>
    </location>
</feature>
<evidence type="ECO:0000313" key="18">
    <source>
        <dbReference type="EMBL" id="CAB5019169.1"/>
    </source>
</evidence>
<dbReference type="InterPro" id="IPR005311">
    <property type="entry name" value="PBP_dimer"/>
</dbReference>
<dbReference type="GO" id="GO:0009002">
    <property type="term" value="F:serine-type D-Ala-D-Ala carboxypeptidase activity"/>
    <property type="evidence" value="ECO:0007669"/>
    <property type="project" value="InterPro"/>
</dbReference>
<keyword evidence="10 13" id="KW-1133">Transmembrane helix</keyword>
<evidence type="ECO:0000259" key="15">
    <source>
        <dbReference type="Pfam" id="PF03717"/>
    </source>
</evidence>
<dbReference type="NCBIfam" id="TIGR03423">
    <property type="entry name" value="pbp2_mrdA"/>
    <property type="match status" value="1"/>
</dbReference>
<dbReference type="GO" id="GO:0071972">
    <property type="term" value="F:peptidoglycan L,D-transpeptidase activity"/>
    <property type="evidence" value="ECO:0007669"/>
    <property type="project" value="TreeGrafter"/>
</dbReference>
<dbReference type="Gene3D" id="3.40.710.10">
    <property type="entry name" value="DD-peptidase/beta-lactamase superfamily"/>
    <property type="match status" value="1"/>
</dbReference>
<keyword evidence="7" id="KW-0378">Hydrolase</keyword>
<organism evidence="17">
    <name type="scientific">freshwater metagenome</name>
    <dbReference type="NCBI Taxonomy" id="449393"/>
    <lineage>
        <taxon>unclassified sequences</taxon>
        <taxon>metagenomes</taxon>
        <taxon>ecological metagenomes</taxon>
    </lineage>
</organism>
<evidence type="ECO:0000313" key="16">
    <source>
        <dbReference type="EMBL" id="CAB4903077.1"/>
    </source>
</evidence>